<dbReference type="Proteomes" id="UP000625711">
    <property type="component" value="Unassembled WGS sequence"/>
</dbReference>
<comment type="caution">
    <text evidence="1">The sequence shown here is derived from an EMBL/GenBank/DDBJ whole genome shotgun (WGS) entry which is preliminary data.</text>
</comment>
<sequence>MLAIVNYYGVKSFHRSWLDNPYTTPQMGVLRPPRLLFELDHQAKQVQTSVCLITIITASTTPRSPASNKDTRTIRRQKNAATNVFNINRNNETNSLIIRRVRWSAEAGRKKNQQQIIETKRKR</sequence>
<dbReference type="EMBL" id="JAACXV010001673">
    <property type="protein sequence ID" value="KAF7277485.1"/>
    <property type="molecule type" value="Genomic_DNA"/>
</dbReference>
<keyword evidence="2" id="KW-1185">Reference proteome</keyword>
<dbReference type="AlphaFoldDB" id="A0A834MF44"/>
<protein>
    <submittedName>
        <fullName evidence="1">Uncharacterized protein</fullName>
    </submittedName>
</protein>
<organism evidence="1 2">
    <name type="scientific">Rhynchophorus ferrugineus</name>
    <name type="common">Red palm weevil</name>
    <name type="synonym">Curculio ferrugineus</name>
    <dbReference type="NCBI Taxonomy" id="354439"/>
    <lineage>
        <taxon>Eukaryota</taxon>
        <taxon>Metazoa</taxon>
        <taxon>Ecdysozoa</taxon>
        <taxon>Arthropoda</taxon>
        <taxon>Hexapoda</taxon>
        <taxon>Insecta</taxon>
        <taxon>Pterygota</taxon>
        <taxon>Neoptera</taxon>
        <taxon>Endopterygota</taxon>
        <taxon>Coleoptera</taxon>
        <taxon>Polyphaga</taxon>
        <taxon>Cucujiformia</taxon>
        <taxon>Curculionidae</taxon>
        <taxon>Dryophthorinae</taxon>
        <taxon>Rhynchophorus</taxon>
    </lineage>
</organism>
<evidence type="ECO:0000313" key="2">
    <source>
        <dbReference type="Proteomes" id="UP000625711"/>
    </source>
</evidence>
<proteinExistence type="predicted"/>
<gene>
    <name evidence="1" type="ORF">GWI33_007106</name>
</gene>
<evidence type="ECO:0000313" key="1">
    <source>
        <dbReference type="EMBL" id="KAF7277485.1"/>
    </source>
</evidence>
<reference evidence="1" key="1">
    <citation type="submission" date="2020-08" db="EMBL/GenBank/DDBJ databases">
        <title>Genome sequencing and assembly of the red palm weevil Rhynchophorus ferrugineus.</title>
        <authorList>
            <person name="Dias G.B."/>
            <person name="Bergman C.M."/>
            <person name="Manee M."/>
        </authorList>
    </citation>
    <scope>NUCLEOTIDE SEQUENCE</scope>
    <source>
        <strain evidence="1">AA-2017</strain>
        <tissue evidence="1">Whole larva</tissue>
    </source>
</reference>
<accession>A0A834MF44</accession>
<name>A0A834MF44_RHYFE</name>